<dbReference type="Gramene" id="ONK55578">
    <property type="protein sequence ID" value="ONK55578"/>
    <property type="gene ID" value="A4U43_UnF1430"/>
</dbReference>
<proteinExistence type="predicted"/>
<feature type="compositionally biased region" description="Basic residues" evidence="1">
    <location>
        <begin position="156"/>
        <end position="168"/>
    </location>
</feature>
<organism evidence="2 3">
    <name type="scientific">Asparagus officinalis</name>
    <name type="common">Garden asparagus</name>
    <dbReference type="NCBI Taxonomy" id="4686"/>
    <lineage>
        <taxon>Eukaryota</taxon>
        <taxon>Viridiplantae</taxon>
        <taxon>Streptophyta</taxon>
        <taxon>Embryophyta</taxon>
        <taxon>Tracheophyta</taxon>
        <taxon>Spermatophyta</taxon>
        <taxon>Magnoliopsida</taxon>
        <taxon>Liliopsida</taxon>
        <taxon>Asparagales</taxon>
        <taxon>Asparagaceae</taxon>
        <taxon>Asparagoideae</taxon>
        <taxon>Asparagus</taxon>
    </lineage>
</organism>
<dbReference type="GO" id="GO:0003677">
    <property type="term" value="F:DNA binding"/>
    <property type="evidence" value="ECO:0007669"/>
    <property type="project" value="InterPro"/>
</dbReference>
<sequence length="168" mass="19140">MRSMCMRLVERNLSRNMRNGEQMVNCSSSLQETASTPHSSRPARHTHDGARYWKTRGINKSMQGPENHFAESRILDYCLADCTMTNWAMNEFMLVDAKDKDKKPAQKQPKPENGQPNNPDSPKIHDGCVLCTITRKVEDDAGHEEVDPENAEEAPRRKKVCIGKKKKN</sequence>
<dbReference type="AlphaFoldDB" id="A0A1R3L7J3"/>
<protein>
    <recommendedName>
        <fullName evidence="4">NAC domain-containing protein</fullName>
    </recommendedName>
</protein>
<keyword evidence="3" id="KW-1185">Reference proteome</keyword>
<feature type="region of interest" description="Disordered" evidence="1">
    <location>
        <begin position="98"/>
        <end position="126"/>
    </location>
</feature>
<name>A0A1R3L7J3_ASPOF</name>
<evidence type="ECO:0000256" key="1">
    <source>
        <dbReference type="SAM" id="MobiDB-lite"/>
    </source>
</evidence>
<reference evidence="3" key="1">
    <citation type="journal article" date="2017" name="Nat. Commun.">
        <title>The asparagus genome sheds light on the origin and evolution of a young Y chromosome.</title>
        <authorList>
            <person name="Harkess A."/>
            <person name="Zhou J."/>
            <person name="Xu C."/>
            <person name="Bowers J.E."/>
            <person name="Van der Hulst R."/>
            <person name="Ayyampalayam S."/>
            <person name="Mercati F."/>
            <person name="Riccardi P."/>
            <person name="McKain M.R."/>
            <person name="Kakrana A."/>
            <person name="Tang H."/>
            <person name="Ray J."/>
            <person name="Groenendijk J."/>
            <person name="Arikit S."/>
            <person name="Mathioni S.M."/>
            <person name="Nakano M."/>
            <person name="Shan H."/>
            <person name="Telgmann-Rauber A."/>
            <person name="Kanno A."/>
            <person name="Yue Z."/>
            <person name="Chen H."/>
            <person name="Li W."/>
            <person name="Chen Y."/>
            <person name="Xu X."/>
            <person name="Zhang Y."/>
            <person name="Luo S."/>
            <person name="Chen H."/>
            <person name="Gao J."/>
            <person name="Mao Z."/>
            <person name="Pires J.C."/>
            <person name="Luo M."/>
            <person name="Kudrna D."/>
            <person name="Wing R.A."/>
            <person name="Meyers B.C."/>
            <person name="Yi K."/>
            <person name="Kong H."/>
            <person name="Lavrijsen P."/>
            <person name="Sunseri F."/>
            <person name="Falavigna A."/>
            <person name="Ye Y."/>
            <person name="Leebens-Mack J.H."/>
            <person name="Chen G."/>
        </authorList>
    </citation>
    <scope>NUCLEOTIDE SEQUENCE [LARGE SCALE GENOMIC DNA]</scope>
    <source>
        <strain evidence="3">cv. DH0086</strain>
    </source>
</reference>
<dbReference type="SUPFAM" id="SSF101941">
    <property type="entry name" value="NAC domain"/>
    <property type="match status" value="1"/>
</dbReference>
<feature type="region of interest" description="Disordered" evidence="1">
    <location>
        <begin position="139"/>
        <end position="168"/>
    </location>
</feature>
<gene>
    <name evidence="2" type="ORF">A4U43_UnF1430</name>
</gene>
<dbReference type="Proteomes" id="UP000243459">
    <property type="component" value="Unassembled WGS sequence"/>
</dbReference>
<dbReference type="Gene3D" id="2.170.150.80">
    <property type="entry name" value="NAC domain"/>
    <property type="match status" value="1"/>
</dbReference>
<evidence type="ECO:0008006" key="4">
    <source>
        <dbReference type="Google" id="ProtNLM"/>
    </source>
</evidence>
<dbReference type="EMBL" id="KV863371">
    <property type="protein sequence ID" value="ONK55578.1"/>
    <property type="molecule type" value="Genomic_DNA"/>
</dbReference>
<dbReference type="InterPro" id="IPR036093">
    <property type="entry name" value="NAC_dom_sf"/>
</dbReference>
<evidence type="ECO:0000313" key="2">
    <source>
        <dbReference type="EMBL" id="ONK55578.1"/>
    </source>
</evidence>
<accession>A0A1R3L7J3</accession>
<dbReference type="GO" id="GO:0006355">
    <property type="term" value="P:regulation of DNA-templated transcription"/>
    <property type="evidence" value="ECO:0007669"/>
    <property type="project" value="InterPro"/>
</dbReference>
<evidence type="ECO:0000313" key="3">
    <source>
        <dbReference type="Proteomes" id="UP000243459"/>
    </source>
</evidence>